<protein>
    <submittedName>
        <fullName evidence="9">Uncharacterized protein</fullName>
    </submittedName>
</protein>
<evidence type="ECO:0000313" key="9">
    <source>
        <dbReference type="WBParaSite" id="Csp11.Scaffold626.g6633.t1"/>
    </source>
</evidence>
<accession>A0A1I7TJW3</accession>
<dbReference type="GO" id="GO:0006325">
    <property type="term" value="P:chromatin organization"/>
    <property type="evidence" value="ECO:0007669"/>
    <property type="project" value="UniProtKB-KW"/>
</dbReference>
<dbReference type="PANTHER" id="PTHR13581">
    <property type="entry name" value="MRG-BINDING PROTEIN"/>
    <property type="match status" value="1"/>
</dbReference>
<keyword evidence="8" id="KW-1185">Reference proteome</keyword>
<proteinExistence type="inferred from homology"/>
<evidence type="ECO:0000256" key="5">
    <source>
        <dbReference type="ARBA" id="ARBA00023163"/>
    </source>
</evidence>
<evidence type="ECO:0000256" key="1">
    <source>
        <dbReference type="ARBA" id="ARBA00004123"/>
    </source>
</evidence>
<dbReference type="STRING" id="1561998.A0A1I7TJW3"/>
<sequence length="311" mass="35991">MRVYKKMTADEIQKLMFGPIQEAARKAYGDQFEYGELPPEEDDEEEPEPEPLPPPPPPPPTPPKEPERVTGPLEWCDLSELRLTMLVCEFKPVGVNRNFHLQAIMARMHNVFEHEPIQAKMFLAGDDSAVFYEKVKERVVSGKVHDQKKPFASFPPRYGCRPTLEMIEDKLNSWFGMSICEENESYPTGLCEVTDFRLPKAILEASGEEQEGNGKKGEIKLRKKTSLIHHQQKSKRNHSLLSQIHLSQVQLQHRLQNHLLQNRARLQRKALRKLNQLLLPRNLPQSQLQTTLLNLWQNPSQLPNNKIERFI</sequence>
<dbReference type="PANTHER" id="PTHR13581:SF5">
    <property type="entry name" value="MRG_MORF4L-BINDING PROTEIN"/>
    <property type="match status" value="1"/>
</dbReference>
<dbReference type="GO" id="GO:0035267">
    <property type="term" value="C:NuA4 histone acetyltransferase complex"/>
    <property type="evidence" value="ECO:0007669"/>
    <property type="project" value="TreeGrafter"/>
</dbReference>
<organism evidence="8 9">
    <name type="scientific">Caenorhabditis tropicalis</name>
    <dbReference type="NCBI Taxonomy" id="1561998"/>
    <lineage>
        <taxon>Eukaryota</taxon>
        <taxon>Metazoa</taxon>
        <taxon>Ecdysozoa</taxon>
        <taxon>Nematoda</taxon>
        <taxon>Chromadorea</taxon>
        <taxon>Rhabditida</taxon>
        <taxon>Rhabditina</taxon>
        <taxon>Rhabditomorpha</taxon>
        <taxon>Rhabditoidea</taxon>
        <taxon>Rhabditidae</taxon>
        <taxon>Peloderinae</taxon>
        <taxon>Caenorhabditis</taxon>
    </lineage>
</organism>
<evidence type="ECO:0000256" key="6">
    <source>
        <dbReference type="ARBA" id="ARBA00023242"/>
    </source>
</evidence>
<dbReference type="eggNOG" id="KOG4051">
    <property type="taxonomic scope" value="Eukaryota"/>
</dbReference>
<dbReference type="SUPFAM" id="SSF101447">
    <property type="entry name" value="Formin homology 2 domain (FH2 domain)"/>
    <property type="match status" value="1"/>
</dbReference>
<name>A0A1I7TJW3_9PELO</name>
<evidence type="ECO:0000256" key="7">
    <source>
        <dbReference type="SAM" id="MobiDB-lite"/>
    </source>
</evidence>
<keyword evidence="6" id="KW-0539">Nucleus</keyword>
<evidence type="ECO:0000256" key="4">
    <source>
        <dbReference type="ARBA" id="ARBA00023015"/>
    </source>
</evidence>
<reference evidence="9" key="1">
    <citation type="submission" date="2016-11" db="UniProtKB">
        <authorList>
            <consortium name="WormBaseParasite"/>
        </authorList>
    </citation>
    <scope>IDENTIFICATION</scope>
</reference>
<comment type="subcellular location">
    <subcellularLocation>
        <location evidence="1">Nucleus</location>
    </subcellularLocation>
</comment>
<keyword evidence="4" id="KW-0805">Transcription regulation</keyword>
<dbReference type="GO" id="GO:0006357">
    <property type="term" value="P:regulation of transcription by RNA polymerase II"/>
    <property type="evidence" value="ECO:0007669"/>
    <property type="project" value="TreeGrafter"/>
</dbReference>
<dbReference type="Pfam" id="PF07904">
    <property type="entry name" value="Eaf7"/>
    <property type="match status" value="1"/>
</dbReference>
<comment type="similarity">
    <text evidence="2">Belongs to the EAF7 family.</text>
</comment>
<dbReference type="WBParaSite" id="Csp11.Scaffold626.g6633.t1">
    <property type="protein sequence ID" value="Csp11.Scaffold626.g6633.t1"/>
    <property type="gene ID" value="Csp11.Scaffold626.g6633"/>
</dbReference>
<keyword evidence="5" id="KW-0804">Transcription</keyword>
<dbReference type="Proteomes" id="UP000095282">
    <property type="component" value="Unplaced"/>
</dbReference>
<feature type="compositionally biased region" description="Acidic residues" evidence="7">
    <location>
        <begin position="38"/>
        <end position="49"/>
    </location>
</feature>
<dbReference type="InterPro" id="IPR012423">
    <property type="entry name" value="Eaf7/MRGBP"/>
</dbReference>
<dbReference type="AlphaFoldDB" id="A0A1I7TJW3"/>
<keyword evidence="3" id="KW-0156">Chromatin regulator</keyword>
<evidence type="ECO:0000313" key="8">
    <source>
        <dbReference type="Proteomes" id="UP000095282"/>
    </source>
</evidence>
<feature type="compositionally biased region" description="Pro residues" evidence="7">
    <location>
        <begin position="50"/>
        <end position="63"/>
    </location>
</feature>
<feature type="region of interest" description="Disordered" evidence="7">
    <location>
        <begin position="28"/>
        <end position="70"/>
    </location>
</feature>
<evidence type="ECO:0000256" key="2">
    <source>
        <dbReference type="ARBA" id="ARBA00007117"/>
    </source>
</evidence>
<dbReference type="GO" id="GO:0005634">
    <property type="term" value="C:nucleus"/>
    <property type="evidence" value="ECO:0007669"/>
    <property type="project" value="UniProtKB-SubCell"/>
</dbReference>
<evidence type="ECO:0000256" key="3">
    <source>
        <dbReference type="ARBA" id="ARBA00022853"/>
    </source>
</evidence>